<accession>A0A820LHX2</accession>
<evidence type="ECO:0000313" key="2">
    <source>
        <dbReference type="EMBL" id="CAF4357557.1"/>
    </source>
</evidence>
<feature type="non-terminal residue" evidence="2">
    <location>
        <position position="1"/>
    </location>
</feature>
<evidence type="ECO:0000313" key="3">
    <source>
        <dbReference type="Proteomes" id="UP000663874"/>
    </source>
</evidence>
<evidence type="ECO:0000256" key="1">
    <source>
        <dbReference type="SAM" id="Coils"/>
    </source>
</evidence>
<dbReference type="AlphaFoldDB" id="A0A820LHX2"/>
<name>A0A820LHX2_9BILA</name>
<feature type="coiled-coil region" evidence="1">
    <location>
        <begin position="38"/>
        <end position="104"/>
    </location>
</feature>
<keyword evidence="1" id="KW-0175">Coiled coil</keyword>
<comment type="caution">
    <text evidence="2">The sequence shown here is derived from an EMBL/GenBank/DDBJ whole genome shotgun (WGS) entry which is preliminary data.</text>
</comment>
<protein>
    <submittedName>
        <fullName evidence="2">Uncharacterized protein</fullName>
    </submittedName>
</protein>
<proteinExistence type="predicted"/>
<dbReference type="EMBL" id="CAJOBE010051096">
    <property type="protein sequence ID" value="CAF4357557.1"/>
    <property type="molecule type" value="Genomic_DNA"/>
</dbReference>
<sequence>NLYRSLETTENELNYEKQVRNAQLVSAAPSEDISSSIVEDYQKQIDELEQKLSENNEEQSLLREHLNKVEIELKETKHNHELTLTKYKEEFLSLVEERNELIEQQTLSLIEQ</sequence>
<reference evidence="2" key="1">
    <citation type="submission" date="2021-02" db="EMBL/GenBank/DDBJ databases">
        <authorList>
            <person name="Nowell W R."/>
        </authorList>
    </citation>
    <scope>NUCLEOTIDE SEQUENCE</scope>
</reference>
<organism evidence="2 3">
    <name type="scientific">Rotaria sordida</name>
    <dbReference type="NCBI Taxonomy" id="392033"/>
    <lineage>
        <taxon>Eukaryota</taxon>
        <taxon>Metazoa</taxon>
        <taxon>Spiralia</taxon>
        <taxon>Gnathifera</taxon>
        <taxon>Rotifera</taxon>
        <taxon>Eurotatoria</taxon>
        <taxon>Bdelloidea</taxon>
        <taxon>Philodinida</taxon>
        <taxon>Philodinidae</taxon>
        <taxon>Rotaria</taxon>
    </lineage>
</organism>
<gene>
    <name evidence="2" type="ORF">FNK824_LOCUS42554</name>
</gene>
<dbReference type="Proteomes" id="UP000663874">
    <property type="component" value="Unassembled WGS sequence"/>
</dbReference>